<feature type="compositionally biased region" description="Acidic residues" evidence="2">
    <location>
        <begin position="440"/>
        <end position="453"/>
    </location>
</feature>
<name>A0AB73T6E2_9FIRM</name>
<accession>A0AB73T6E2</accession>
<dbReference type="EMBL" id="QGGY01000004">
    <property type="protein sequence ID" value="PWJ76877.1"/>
    <property type="molecule type" value="Genomic_DNA"/>
</dbReference>
<evidence type="ECO:0000256" key="1">
    <source>
        <dbReference type="PROSITE-ProRule" id="PRU00339"/>
    </source>
</evidence>
<proteinExistence type="predicted"/>
<dbReference type="InterPro" id="IPR019734">
    <property type="entry name" value="TPR_rpt"/>
</dbReference>
<feature type="compositionally biased region" description="Polar residues" evidence="2">
    <location>
        <begin position="599"/>
        <end position="617"/>
    </location>
</feature>
<comment type="caution">
    <text evidence="3">The sequence shown here is derived from an EMBL/GenBank/DDBJ whole genome shotgun (WGS) entry which is preliminary data.</text>
</comment>
<dbReference type="Gene3D" id="3.40.50.300">
    <property type="entry name" value="P-loop containing nucleotide triphosphate hydrolases"/>
    <property type="match status" value="1"/>
</dbReference>
<dbReference type="InterPro" id="IPR027417">
    <property type="entry name" value="P-loop_NTPase"/>
</dbReference>
<organism evidence="3 4">
    <name type="scientific">Murimonas intestini</name>
    <dbReference type="NCBI Taxonomy" id="1337051"/>
    <lineage>
        <taxon>Bacteria</taxon>
        <taxon>Bacillati</taxon>
        <taxon>Bacillota</taxon>
        <taxon>Clostridia</taxon>
        <taxon>Lachnospirales</taxon>
        <taxon>Lachnospiraceae</taxon>
        <taxon>Murimonas</taxon>
    </lineage>
</organism>
<evidence type="ECO:0008006" key="5">
    <source>
        <dbReference type="Google" id="ProtNLM"/>
    </source>
</evidence>
<sequence length="974" mass="110978">MDKYEYNLKLEEIKKLIDKQDYKNAADIADTIEWKRVRNVRTLCMVSEIFEANDRLEDAREILLRAFARSSGSRTILYRLVEISVKMKEFDEAVEYYGDFINAAPNDNSRYILKYKIYKGRGSSIEDQIAILEEYKEREYTEKWAYELAKLYSKAGIADKCIETCDDLVLWFHSGPYVIKALELKQKYAQLTTEQQAIYDRRFETAMEKEEAVEAAVPQIEKVIAQKLPSSEEEALTQNIIMQTERELAHEVSHHAAASASRNIDDDWGFEAGTASSGYAPEKPNAPGQARYDTVELQAELAKSMRELVSDIKKTPDHDPEKLRSLNIESLEEETAAAKVPTEEENIEEIIAPKVEAAEGSLNGAKEAVERMKKAAPTTIKPLEKVEMPENLKSQTAPAEDAGTDEKPVQDEYGINETSEEDYMFEKPPADTEEGSQTPEPEEEAGPEFEEEQITGQLSIDDVLMSMGSQDDESGADDEEYSQDDYEDAEYGEDEYEDEQYSDDEYEDAEYGEDEYEDEQYSEDEYDDAEYGEDEYEDAEYSEDEYEDEQYSDDDAEYGEDEYEDEQYSEDDYEDAEYGEEDYEDSEYSGEDGYEDGSAGQSLGYTGQSPVTQQTVDLSKDIDILKNASLHPPKENRADMMNTMDLSAAVQEAIRQVSSQDQEGHEDSAEEESPAYHGQDGYEDEYTQDESQEDEPEQDRVWNTSGTTSTQEAYKSVMPRQRGLTGAQRYLFSYFAAVQGMEPQILEALDEVLTKVRQDKTSRSGNLVITGMQGSGRTTLAMKFAKAVSHEKGEKAARIAKIYAEDLNKKDIPSTVAKIAGGFLIIEEAGDLEDETVRQLSKAMEFRTDGLVIILEDERRYLKEMMADNPEFAEKFTAELTVPVFTNDELVTFGKMYANDLDYRIDEVAILALYNKIGDCQSAEQPVTILDVKEIVDNAIKRSERFGLRKLMMILTHKRYDEEDRIILFEKDFK</sequence>
<dbReference type="AlphaFoldDB" id="A0AB73T6E2"/>
<feature type="region of interest" description="Disordered" evidence="2">
    <location>
        <begin position="373"/>
        <end position="618"/>
    </location>
</feature>
<dbReference type="Proteomes" id="UP000245412">
    <property type="component" value="Unassembled WGS sequence"/>
</dbReference>
<dbReference type="SUPFAM" id="SSF48452">
    <property type="entry name" value="TPR-like"/>
    <property type="match status" value="1"/>
</dbReference>
<feature type="compositionally biased region" description="Polar residues" evidence="2">
    <location>
        <begin position="701"/>
        <end position="713"/>
    </location>
</feature>
<reference evidence="3 4" key="1">
    <citation type="submission" date="2018-05" db="EMBL/GenBank/DDBJ databases">
        <authorList>
            <person name="Goeker M."/>
            <person name="Huntemann M."/>
            <person name="Clum A."/>
            <person name="Pillay M."/>
            <person name="Palaniappan K."/>
            <person name="Varghese N."/>
            <person name="Mikhailova N."/>
            <person name="Stamatis D."/>
            <person name="Reddy T."/>
            <person name="Daum C."/>
            <person name="Shapiro N."/>
            <person name="Ivanova N."/>
            <person name="Kyrpides N."/>
            <person name="Woyke T."/>
        </authorList>
    </citation>
    <scope>NUCLEOTIDE SEQUENCE [LARGE SCALE GENOMIC DNA]</scope>
    <source>
        <strain evidence="3 4">DSM 26524</strain>
    </source>
</reference>
<dbReference type="SUPFAM" id="SSF52540">
    <property type="entry name" value="P-loop containing nucleoside triphosphate hydrolases"/>
    <property type="match status" value="1"/>
</dbReference>
<feature type="compositionally biased region" description="Acidic residues" evidence="2">
    <location>
        <begin position="470"/>
        <end position="595"/>
    </location>
</feature>
<dbReference type="RefSeq" id="WP_109626008.1">
    <property type="nucleotide sequence ID" value="NZ_JANKBI010000023.1"/>
</dbReference>
<evidence type="ECO:0000313" key="3">
    <source>
        <dbReference type="EMBL" id="PWJ76877.1"/>
    </source>
</evidence>
<protein>
    <recommendedName>
        <fullName evidence="5">Tetratricopeptide repeat protein</fullName>
    </recommendedName>
</protein>
<keyword evidence="4" id="KW-1185">Reference proteome</keyword>
<feature type="repeat" description="TPR" evidence="1">
    <location>
        <begin position="74"/>
        <end position="107"/>
    </location>
</feature>
<evidence type="ECO:0000256" key="2">
    <source>
        <dbReference type="SAM" id="MobiDB-lite"/>
    </source>
</evidence>
<evidence type="ECO:0000313" key="4">
    <source>
        <dbReference type="Proteomes" id="UP000245412"/>
    </source>
</evidence>
<feature type="region of interest" description="Disordered" evidence="2">
    <location>
        <begin position="655"/>
        <end position="717"/>
    </location>
</feature>
<dbReference type="InterPro" id="IPR011990">
    <property type="entry name" value="TPR-like_helical_dom_sf"/>
</dbReference>
<dbReference type="Gene3D" id="1.25.40.10">
    <property type="entry name" value="Tetratricopeptide repeat domain"/>
    <property type="match status" value="1"/>
</dbReference>
<gene>
    <name evidence="3" type="ORF">C7383_104326</name>
</gene>
<feature type="compositionally biased region" description="Acidic residues" evidence="2">
    <location>
        <begin position="681"/>
        <end position="697"/>
    </location>
</feature>
<dbReference type="PROSITE" id="PS50005">
    <property type="entry name" value="TPR"/>
    <property type="match status" value="1"/>
</dbReference>
<keyword evidence="1" id="KW-0802">TPR repeat</keyword>